<proteinExistence type="predicted"/>
<evidence type="ECO:0000313" key="3">
    <source>
        <dbReference type="Proteomes" id="UP001217918"/>
    </source>
</evidence>
<evidence type="ECO:0000313" key="2">
    <source>
        <dbReference type="EMBL" id="KAK2069555.1"/>
    </source>
</evidence>
<gene>
    <name evidence="2" type="ORF">P8C59_004122</name>
</gene>
<evidence type="ECO:0000256" key="1">
    <source>
        <dbReference type="SAM" id="MobiDB-lite"/>
    </source>
</evidence>
<keyword evidence="3" id="KW-1185">Reference proteome</keyword>
<name>A0AAD9MC49_9PEZI</name>
<reference evidence="2" key="1">
    <citation type="journal article" date="2023" name="Mol. Plant Microbe Interact.">
        <title>Elucidating the Obligate Nature and Biological Capacity of an Invasive Fungal Corn Pathogen.</title>
        <authorList>
            <person name="MacCready J.S."/>
            <person name="Roggenkamp E.M."/>
            <person name="Gdanetz K."/>
            <person name="Chilvers M.I."/>
        </authorList>
    </citation>
    <scope>NUCLEOTIDE SEQUENCE</scope>
    <source>
        <strain evidence="2">PM02</strain>
    </source>
</reference>
<feature type="region of interest" description="Disordered" evidence="1">
    <location>
        <begin position="84"/>
        <end position="122"/>
    </location>
</feature>
<organism evidence="2 3">
    <name type="scientific">Phyllachora maydis</name>
    <dbReference type="NCBI Taxonomy" id="1825666"/>
    <lineage>
        <taxon>Eukaryota</taxon>
        <taxon>Fungi</taxon>
        <taxon>Dikarya</taxon>
        <taxon>Ascomycota</taxon>
        <taxon>Pezizomycotina</taxon>
        <taxon>Sordariomycetes</taxon>
        <taxon>Sordariomycetidae</taxon>
        <taxon>Phyllachorales</taxon>
        <taxon>Phyllachoraceae</taxon>
        <taxon>Phyllachora</taxon>
    </lineage>
</organism>
<dbReference type="AlphaFoldDB" id="A0AAD9MC49"/>
<sequence length="229" mass="25441">MCVEVHVRFGACNCVHTGGKTKCTARKQEEKRAARAWCFGSVPKTVCQTTKKPRVEPGDCGSCLHKHRAQQTRQRVPARVKVPARPIRPDQPGAAQWPSDSVGRPARAPYMPPRPPQPMVKQAARRPVVVRSAPVAPRPRQAAIVRPVSPVSVYYGDEPEPDDDFLAMLGRIGKVSPATRGKRPVSRTQRSLEDPVYEHPYLLGEGSDTKIKEDMTGYTRPKPKHALQY</sequence>
<dbReference type="EMBL" id="JAQQPM010000003">
    <property type="protein sequence ID" value="KAK2069555.1"/>
    <property type="molecule type" value="Genomic_DNA"/>
</dbReference>
<dbReference type="Proteomes" id="UP001217918">
    <property type="component" value="Unassembled WGS sequence"/>
</dbReference>
<accession>A0AAD9MC49</accession>
<feature type="region of interest" description="Disordered" evidence="1">
    <location>
        <begin position="200"/>
        <end position="229"/>
    </location>
</feature>
<comment type="caution">
    <text evidence="2">The sequence shown here is derived from an EMBL/GenBank/DDBJ whole genome shotgun (WGS) entry which is preliminary data.</text>
</comment>
<protein>
    <submittedName>
        <fullName evidence="2">Uncharacterized protein</fullName>
    </submittedName>
</protein>